<reference evidence="2" key="2">
    <citation type="submission" date="2014-07" db="EMBL/GenBank/DDBJ databases">
        <authorList>
            <person name="Hull J."/>
        </authorList>
    </citation>
    <scope>NUCLEOTIDE SEQUENCE</scope>
</reference>
<sequence>AAAAAAATAVSGSLPSVSSTWSATVNQSNTIQEPTQRRESDRSFAHTLSKLSYPTLTTSTKTVAVATTSVTHPNAMATPARNSLPHTPRHSLCFSVPLTTSATAAGIPMTTTTTTTTSTPFGAWPVKGSVVANRSTSIASTILRNNNYTNLSKISNSMSSNSNPITRMSVLDRISNRASIRQSTRGLTASNASFSNHLHASRYNNRAHSSLRNSQGSPSTTTTPAML</sequence>
<feature type="region of interest" description="Disordered" evidence="1">
    <location>
        <begin position="15"/>
        <end position="43"/>
    </location>
</feature>
<reference evidence="2" key="1">
    <citation type="journal article" date="2014" name="PLoS ONE">
        <title>Transcriptome-Based Identification of ABC Transporters in the Western Tarnished Plant Bug Lygus hesperus.</title>
        <authorList>
            <person name="Hull J.J."/>
            <person name="Chaney K."/>
            <person name="Geib S.M."/>
            <person name="Fabrick J.A."/>
            <person name="Brent C.S."/>
            <person name="Walsh D."/>
            <person name="Lavine L.C."/>
        </authorList>
    </citation>
    <scope>NUCLEOTIDE SEQUENCE</scope>
</reference>
<evidence type="ECO:0000313" key="2">
    <source>
        <dbReference type="EMBL" id="JAG40254.1"/>
    </source>
</evidence>
<dbReference type="AlphaFoldDB" id="A0A0A9Z717"/>
<protein>
    <submittedName>
        <fullName evidence="2">Uncharacterized protein</fullName>
    </submittedName>
</protein>
<evidence type="ECO:0000256" key="1">
    <source>
        <dbReference type="SAM" id="MobiDB-lite"/>
    </source>
</evidence>
<dbReference type="EMBL" id="GBHO01003350">
    <property type="protein sequence ID" value="JAG40254.1"/>
    <property type="molecule type" value="Transcribed_RNA"/>
</dbReference>
<dbReference type="EMBL" id="GDHC01012283">
    <property type="protein sequence ID" value="JAQ06346.1"/>
    <property type="molecule type" value="Transcribed_RNA"/>
</dbReference>
<feature type="compositionally biased region" description="Polar residues" evidence="1">
    <location>
        <begin position="15"/>
        <end position="34"/>
    </location>
</feature>
<feature type="non-terminal residue" evidence="2">
    <location>
        <position position="1"/>
    </location>
</feature>
<proteinExistence type="predicted"/>
<name>A0A0A9Z717_LYGHE</name>
<feature type="region of interest" description="Disordered" evidence="1">
    <location>
        <begin position="205"/>
        <end position="227"/>
    </location>
</feature>
<evidence type="ECO:0000313" key="3">
    <source>
        <dbReference type="EMBL" id="JAQ06346.1"/>
    </source>
</evidence>
<organism evidence="2">
    <name type="scientific">Lygus hesperus</name>
    <name type="common">Western plant bug</name>
    <dbReference type="NCBI Taxonomy" id="30085"/>
    <lineage>
        <taxon>Eukaryota</taxon>
        <taxon>Metazoa</taxon>
        <taxon>Ecdysozoa</taxon>
        <taxon>Arthropoda</taxon>
        <taxon>Hexapoda</taxon>
        <taxon>Insecta</taxon>
        <taxon>Pterygota</taxon>
        <taxon>Neoptera</taxon>
        <taxon>Paraneoptera</taxon>
        <taxon>Hemiptera</taxon>
        <taxon>Heteroptera</taxon>
        <taxon>Panheteroptera</taxon>
        <taxon>Cimicomorpha</taxon>
        <taxon>Miridae</taxon>
        <taxon>Mirini</taxon>
        <taxon>Lygus</taxon>
    </lineage>
</organism>
<reference evidence="3" key="3">
    <citation type="journal article" date="2016" name="Gigascience">
        <title>De novo construction of an expanded transcriptome assembly for the western tarnished plant bug, Lygus hesperus.</title>
        <authorList>
            <person name="Tassone E.E."/>
            <person name="Geib S.M."/>
            <person name="Hall B."/>
            <person name="Fabrick J.A."/>
            <person name="Brent C.S."/>
            <person name="Hull J.J."/>
        </authorList>
    </citation>
    <scope>NUCLEOTIDE SEQUENCE</scope>
</reference>
<accession>A0A0A9Z717</accession>
<gene>
    <name evidence="2" type="ORF">CM83_46940</name>
    <name evidence="3" type="ORF">g.24704</name>
</gene>